<dbReference type="GO" id="GO:0000160">
    <property type="term" value="P:phosphorelay signal transduction system"/>
    <property type="evidence" value="ECO:0007669"/>
    <property type="project" value="InterPro"/>
</dbReference>
<keyword evidence="3" id="KW-0802">TPR repeat</keyword>
<reference evidence="5 6" key="1">
    <citation type="submission" date="2019-03" db="EMBL/GenBank/DDBJ databases">
        <title>Genomic Encyclopedia of Type Strains, Phase IV (KMG-IV): sequencing the most valuable type-strain genomes for metagenomic binning, comparative biology and taxonomic classification.</title>
        <authorList>
            <person name="Goeker M."/>
        </authorList>
    </citation>
    <scope>NUCLEOTIDE SEQUENCE [LARGE SCALE GENOMIC DNA]</scope>
    <source>
        <strain evidence="5 6">LX-B</strain>
    </source>
</reference>
<keyword evidence="6" id="KW-1185">Reference proteome</keyword>
<feature type="domain" description="Response regulatory" evidence="4">
    <location>
        <begin position="4"/>
        <end position="118"/>
    </location>
</feature>
<dbReference type="Gene3D" id="1.25.40.10">
    <property type="entry name" value="Tetratricopeptide repeat domain"/>
    <property type="match status" value="1"/>
</dbReference>
<dbReference type="PROSITE" id="PS50005">
    <property type="entry name" value="TPR"/>
    <property type="match status" value="1"/>
</dbReference>
<keyword evidence="1 2" id="KW-0597">Phosphoprotein</keyword>
<dbReference type="InterPro" id="IPR050595">
    <property type="entry name" value="Bact_response_regulator"/>
</dbReference>
<dbReference type="Gene3D" id="3.40.50.2300">
    <property type="match status" value="1"/>
</dbReference>
<dbReference type="PANTHER" id="PTHR44591:SF3">
    <property type="entry name" value="RESPONSE REGULATORY DOMAIN-CONTAINING PROTEIN"/>
    <property type="match status" value="1"/>
</dbReference>
<organism evidence="5 6">
    <name type="scientific">Hydrogenispora ethanolica</name>
    <dbReference type="NCBI Taxonomy" id="1082276"/>
    <lineage>
        <taxon>Bacteria</taxon>
        <taxon>Bacillati</taxon>
        <taxon>Bacillota</taxon>
        <taxon>Hydrogenispora</taxon>
    </lineage>
</organism>
<gene>
    <name evidence="5" type="ORF">EDC14_1001112</name>
</gene>
<dbReference type="SMART" id="SM00448">
    <property type="entry name" value="REC"/>
    <property type="match status" value="1"/>
</dbReference>
<feature type="repeat" description="TPR" evidence="3">
    <location>
        <begin position="135"/>
        <end position="168"/>
    </location>
</feature>
<dbReference type="InterPro" id="IPR001789">
    <property type="entry name" value="Sig_transdc_resp-reg_receiver"/>
</dbReference>
<proteinExistence type="predicted"/>
<dbReference type="InterPro" id="IPR011990">
    <property type="entry name" value="TPR-like_helical_dom_sf"/>
</dbReference>
<dbReference type="SUPFAM" id="SSF48452">
    <property type="entry name" value="TPR-like"/>
    <property type="match status" value="1"/>
</dbReference>
<dbReference type="PANTHER" id="PTHR44591">
    <property type="entry name" value="STRESS RESPONSE REGULATOR PROTEIN 1"/>
    <property type="match status" value="1"/>
</dbReference>
<protein>
    <submittedName>
        <fullName evidence="5">Tetratricopeptide repeat protein</fullName>
    </submittedName>
</protein>
<dbReference type="EMBL" id="SLUN01000001">
    <property type="protein sequence ID" value="TCL76829.1"/>
    <property type="molecule type" value="Genomic_DNA"/>
</dbReference>
<evidence type="ECO:0000259" key="4">
    <source>
        <dbReference type="PROSITE" id="PS50110"/>
    </source>
</evidence>
<sequence>MRPKVLVVDDTKNIRTLLTTCLEVEGYEVRTACDGQQALALAAAEAFQWIFLDIKLPELSGTEVLRRLRGQGIATPVIIMTAFATVKNAVDCTRLGAVAYLQKPFTAAKIRHVLAELAQEAPAGPEPAPPPPESAAACLAAARRLLAEGNPDEAYAQLKKALAIDPSDGAVYALIGRVHEARGELEEARRFYRIAAEFQG</sequence>
<dbReference type="RefSeq" id="WP_132012228.1">
    <property type="nucleotide sequence ID" value="NZ_SLUN01000001.1"/>
</dbReference>
<dbReference type="Proteomes" id="UP000295008">
    <property type="component" value="Unassembled WGS sequence"/>
</dbReference>
<evidence type="ECO:0000256" key="3">
    <source>
        <dbReference type="PROSITE-ProRule" id="PRU00339"/>
    </source>
</evidence>
<dbReference type="PROSITE" id="PS50110">
    <property type="entry name" value="RESPONSE_REGULATORY"/>
    <property type="match status" value="1"/>
</dbReference>
<evidence type="ECO:0000313" key="6">
    <source>
        <dbReference type="Proteomes" id="UP000295008"/>
    </source>
</evidence>
<dbReference type="InterPro" id="IPR019734">
    <property type="entry name" value="TPR_rpt"/>
</dbReference>
<evidence type="ECO:0000256" key="1">
    <source>
        <dbReference type="ARBA" id="ARBA00022553"/>
    </source>
</evidence>
<dbReference type="Pfam" id="PF00072">
    <property type="entry name" value="Response_reg"/>
    <property type="match status" value="1"/>
</dbReference>
<dbReference type="Pfam" id="PF14559">
    <property type="entry name" value="TPR_19"/>
    <property type="match status" value="1"/>
</dbReference>
<dbReference type="SUPFAM" id="SSF52172">
    <property type="entry name" value="CheY-like"/>
    <property type="match status" value="1"/>
</dbReference>
<dbReference type="AlphaFoldDB" id="A0A4R1SBN2"/>
<feature type="modified residue" description="4-aspartylphosphate" evidence="2">
    <location>
        <position position="53"/>
    </location>
</feature>
<evidence type="ECO:0000256" key="2">
    <source>
        <dbReference type="PROSITE-ProRule" id="PRU00169"/>
    </source>
</evidence>
<name>A0A4R1SBN2_HYDET</name>
<dbReference type="InterPro" id="IPR011006">
    <property type="entry name" value="CheY-like_superfamily"/>
</dbReference>
<accession>A0A4R1SBN2</accession>
<dbReference type="OrthoDB" id="9790669at2"/>
<comment type="caution">
    <text evidence="5">The sequence shown here is derived from an EMBL/GenBank/DDBJ whole genome shotgun (WGS) entry which is preliminary data.</text>
</comment>
<evidence type="ECO:0000313" key="5">
    <source>
        <dbReference type="EMBL" id="TCL76829.1"/>
    </source>
</evidence>